<feature type="compositionally biased region" description="Polar residues" evidence="2">
    <location>
        <begin position="29"/>
        <end position="46"/>
    </location>
</feature>
<dbReference type="Proteomes" id="UP000736672">
    <property type="component" value="Unassembled WGS sequence"/>
</dbReference>
<reference evidence="3" key="1">
    <citation type="journal article" date="2021" name="Nat. Commun.">
        <title>Genetic determinants of endophytism in the Arabidopsis root mycobiome.</title>
        <authorList>
            <person name="Mesny F."/>
            <person name="Miyauchi S."/>
            <person name="Thiergart T."/>
            <person name="Pickel B."/>
            <person name="Atanasova L."/>
            <person name="Karlsson M."/>
            <person name="Huettel B."/>
            <person name="Barry K.W."/>
            <person name="Haridas S."/>
            <person name="Chen C."/>
            <person name="Bauer D."/>
            <person name="Andreopoulos W."/>
            <person name="Pangilinan J."/>
            <person name="LaButti K."/>
            <person name="Riley R."/>
            <person name="Lipzen A."/>
            <person name="Clum A."/>
            <person name="Drula E."/>
            <person name="Henrissat B."/>
            <person name="Kohler A."/>
            <person name="Grigoriev I.V."/>
            <person name="Martin F.M."/>
            <person name="Hacquard S."/>
        </authorList>
    </citation>
    <scope>NUCLEOTIDE SEQUENCE</scope>
    <source>
        <strain evidence="3">FSSC 5 MPI-SDFR-AT-0091</strain>
    </source>
</reference>
<keyword evidence="1" id="KW-0175">Coiled coil</keyword>
<protein>
    <submittedName>
        <fullName evidence="3">Uncharacterized protein</fullName>
    </submittedName>
</protein>
<comment type="caution">
    <text evidence="3">The sequence shown here is derived from an EMBL/GenBank/DDBJ whole genome shotgun (WGS) entry which is preliminary data.</text>
</comment>
<sequence>MTGKRARSSSGQLSTPNRQAAQIERRVIRSQTSFTESLGHTQTEPNGSPPAPAALRHGQTELDGSHQTLAQLAEAALDAPVGALEPSPNENRGIVEAASEQMRPQGGQLETQITDSAIPNRRGDVITWRERVVSTKNDLHKAREHGRRALTSFKAAKDQKRENDAILAPLETEMRKLQAHKKKLEGDRDRLSKLKAAHEMFSQTLARVDQDVSGSSKTDSDIQHGVGRRDDRAGLASDSIVE</sequence>
<feature type="compositionally biased region" description="Basic and acidic residues" evidence="2">
    <location>
        <begin position="218"/>
        <end position="233"/>
    </location>
</feature>
<name>A0A9P9G1M8_FUSSL</name>
<keyword evidence="4" id="KW-1185">Reference proteome</keyword>
<feature type="compositionally biased region" description="Polar residues" evidence="2">
    <location>
        <begin position="8"/>
        <end position="20"/>
    </location>
</feature>
<evidence type="ECO:0000313" key="3">
    <source>
        <dbReference type="EMBL" id="KAH7230826.1"/>
    </source>
</evidence>
<feature type="region of interest" description="Disordered" evidence="2">
    <location>
        <begin position="205"/>
        <end position="242"/>
    </location>
</feature>
<feature type="coiled-coil region" evidence="1">
    <location>
        <begin position="167"/>
        <end position="197"/>
    </location>
</feature>
<dbReference type="AlphaFoldDB" id="A0A9P9G1M8"/>
<dbReference type="EMBL" id="JAGTJS010000034">
    <property type="protein sequence ID" value="KAH7230826.1"/>
    <property type="molecule type" value="Genomic_DNA"/>
</dbReference>
<feature type="region of interest" description="Disordered" evidence="2">
    <location>
        <begin position="1"/>
        <end position="60"/>
    </location>
</feature>
<accession>A0A9P9G1M8</accession>
<proteinExistence type="predicted"/>
<gene>
    <name evidence="3" type="ORF">B0J15DRAFT_472831</name>
</gene>
<evidence type="ECO:0000256" key="2">
    <source>
        <dbReference type="SAM" id="MobiDB-lite"/>
    </source>
</evidence>
<evidence type="ECO:0000256" key="1">
    <source>
        <dbReference type="SAM" id="Coils"/>
    </source>
</evidence>
<evidence type="ECO:0000313" key="4">
    <source>
        <dbReference type="Proteomes" id="UP000736672"/>
    </source>
</evidence>
<organism evidence="3 4">
    <name type="scientific">Fusarium solani</name>
    <name type="common">Filamentous fungus</name>
    <dbReference type="NCBI Taxonomy" id="169388"/>
    <lineage>
        <taxon>Eukaryota</taxon>
        <taxon>Fungi</taxon>
        <taxon>Dikarya</taxon>
        <taxon>Ascomycota</taxon>
        <taxon>Pezizomycotina</taxon>
        <taxon>Sordariomycetes</taxon>
        <taxon>Hypocreomycetidae</taxon>
        <taxon>Hypocreales</taxon>
        <taxon>Nectriaceae</taxon>
        <taxon>Fusarium</taxon>
        <taxon>Fusarium solani species complex</taxon>
    </lineage>
</organism>